<dbReference type="SUPFAM" id="SSF50129">
    <property type="entry name" value="GroES-like"/>
    <property type="match status" value="1"/>
</dbReference>
<dbReference type="OrthoDB" id="648910at2"/>
<proteinExistence type="predicted"/>
<accession>A0A4Z0QJN3</accession>
<dbReference type="InterPro" id="IPR013149">
    <property type="entry name" value="ADH-like_C"/>
</dbReference>
<protein>
    <submittedName>
        <fullName evidence="2">NAD(P)-dependent alcohol dehydrogenase</fullName>
    </submittedName>
</protein>
<feature type="domain" description="Enoyl reductase (ER)" evidence="1">
    <location>
        <begin position="26"/>
        <end position="348"/>
    </location>
</feature>
<gene>
    <name evidence="2" type="ORF">E5K02_07145</name>
</gene>
<dbReference type="PANTHER" id="PTHR45033">
    <property type="match status" value="1"/>
</dbReference>
<dbReference type="InterPro" id="IPR013154">
    <property type="entry name" value="ADH-like_N"/>
</dbReference>
<dbReference type="SUPFAM" id="SSF51735">
    <property type="entry name" value="NAD(P)-binding Rossmann-fold domains"/>
    <property type="match status" value="1"/>
</dbReference>
<dbReference type="SMART" id="SM00829">
    <property type="entry name" value="PKS_ER"/>
    <property type="match status" value="1"/>
</dbReference>
<sequence length="351" mass="37995">MVVLAVVWTNYRNPTPMKAYKLHGPKSLENFKLGDYDEPLARDQEVKIQVKAVSLNFRDWALANGRFGYPGEKLPFIPFSDAAGLVTEVGASVTKFRAGDRVAVNFFPDWADGAYSAAKTFRSLGGSTDGVLAEYVSFPEHAVTKVPDSFSFEEAAAFPCAGVTAWHALVEQARLRPTDTVLLQGTGGVSIFGLQIAKLMGARVIITSSSDEKLAQAQALGADMLINYKQTPNWEEKVRELTQGEGADYVVEVAGQVARSYQALKAGGTIFQIGAVGGPSDEPVKPMAILTQRLQGIYVGSTQMLTDLLQAFDRNQLKPVISNTFRFEDAKEALAYMGSGSHFGKIVVQVG</sequence>
<dbReference type="Gene3D" id="3.40.50.720">
    <property type="entry name" value="NAD(P)-binding Rossmann-like Domain"/>
    <property type="match status" value="1"/>
</dbReference>
<dbReference type="AlphaFoldDB" id="A0A4Z0QJN3"/>
<evidence type="ECO:0000259" key="1">
    <source>
        <dbReference type="SMART" id="SM00829"/>
    </source>
</evidence>
<dbReference type="Pfam" id="PF00107">
    <property type="entry name" value="ADH_zinc_N"/>
    <property type="match status" value="1"/>
</dbReference>
<dbReference type="PANTHER" id="PTHR45033:SF2">
    <property type="entry name" value="ZINC-TYPE ALCOHOL DEHYDROGENASE-LIKE PROTEIN C1773.06C"/>
    <property type="match status" value="1"/>
</dbReference>
<dbReference type="Proteomes" id="UP000298471">
    <property type="component" value="Unassembled WGS sequence"/>
</dbReference>
<organism evidence="2 3">
    <name type="scientific">Hymenobacter metallicola</name>
    <dbReference type="NCBI Taxonomy" id="2563114"/>
    <lineage>
        <taxon>Bacteria</taxon>
        <taxon>Pseudomonadati</taxon>
        <taxon>Bacteroidota</taxon>
        <taxon>Cytophagia</taxon>
        <taxon>Cytophagales</taxon>
        <taxon>Hymenobacteraceae</taxon>
        <taxon>Hymenobacter</taxon>
    </lineage>
</organism>
<dbReference type="CDD" id="cd08276">
    <property type="entry name" value="MDR7"/>
    <property type="match status" value="1"/>
</dbReference>
<dbReference type="Pfam" id="PF08240">
    <property type="entry name" value="ADH_N"/>
    <property type="match status" value="1"/>
</dbReference>
<dbReference type="InterPro" id="IPR052711">
    <property type="entry name" value="Zinc_ADH-like"/>
</dbReference>
<keyword evidence="3" id="KW-1185">Reference proteome</keyword>
<evidence type="ECO:0000313" key="3">
    <source>
        <dbReference type="Proteomes" id="UP000298471"/>
    </source>
</evidence>
<dbReference type="InterPro" id="IPR036291">
    <property type="entry name" value="NAD(P)-bd_dom_sf"/>
</dbReference>
<dbReference type="EMBL" id="SRMB01000001">
    <property type="protein sequence ID" value="TGE29221.1"/>
    <property type="molecule type" value="Genomic_DNA"/>
</dbReference>
<dbReference type="InterPro" id="IPR011032">
    <property type="entry name" value="GroES-like_sf"/>
</dbReference>
<comment type="caution">
    <text evidence="2">The sequence shown here is derived from an EMBL/GenBank/DDBJ whole genome shotgun (WGS) entry which is preliminary data.</text>
</comment>
<dbReference type="Gene3D" id="3.90.180.10">
    <property type="entry name" value="Medium-chain alcohol dehydrogenases, catalytic domain"/>
    <property type="match status" value="1"/>
</dbReference>
<dbReference type="InterPro" id="IPR020843">
    <property type="entry name" value="ER"/>
</dbReference>
<reference evidence="2 3" key="1">
    <citation type="submission" date="2019-04" db="EMBL/GenBank/DDBJ databases">
        <authorList>
            <person name="Feng G."/>
            <person name="Zhang J."/>
            <person name="Zhu H."/>
        </authorList>
    </citation>
    <scope>NUCLEOTIDE SEQUENCE [LARGE SCALE GENOMIC DNA]</scope>
    <source>
        <strain evidence="2 3">9PBR-1</strain>
    </source>
</reference>
<name>A0A4Z0QJN3_9BACT</name>
<evidence type="ECO:0000313" key="2">
    <source>
        <dbReference type="EMBL" id="TGE29221.1"/>
    </source>
</evidence>
<dbReference type="GO" id="GO:0016491">
    <property type="term" value="F:oxidoreductase activity"/>
    <property type="evidence" value="ECO:0007669"/>
    <property type="project" value="InterPro"/>
</dbReference>